<dbReference type="HAMAP" id="MF_00161">
    <property type="entry name" value="LspA"/>
    <property type="match status" value="1"/>
</dbReference>
<gene>
    <name evidence="9 12" type="primary">lspA</name>
    <name evidence="12" type="ORF">IAC80_02595</name>
</gene>
<organism evidence="12 13">
    <name type="scientific">Candidatus Merdiplasma excrementigallinarum</name>
    <dbReference type="NCBI Taxonomy" id="2840864"/>
    <lineage>
        <taxon>Bacteria</taxon>
        <taxon>Bacillati</taxon>
        <taxon>Bacillota</taxon>
        <taxon>Clostridia</taxon>
        <taxon>Lachnospirales</taxon>
        <taxon>Lachnospiraceae</taxon>
        <taxon>Lachnospiraceae incertae sedis</taxon>
        <taxon>Candidatus Merdiplasma</taxon>
    </lineage>
</organism>
<feature type="transmembrane region" description="Helical" evidence="9">
    <location>
        <begin position="92"/>
        <end position="110"/>
    </location>
</feature>
<sequence>MSKYISCCKGFGGLILLLVLDQLTKLGAAVFLKDRGPVTILPGIFQLQYLENRGAAFGMLENMQWIFVVFALMITAAAVWFYLHIPPVRRFMIMRVLCVALSAGALGNMLDRLLHGYVIDFFYFQLIDFPIFNVADIYVCVSVAVLLLVCLFYYKEEDFARLQGKKSREDYVNELIDKIQESKKK</sequence>
<reference evidence="12" key="1">
    <citation type="submission" date="2020-10" db="EMBL/GenBank/DDBJ databases">
        <authorList>
            <person name="Gilroy R."/>
        </authorList>
    </citation>
    <scope>NUCLEOTIDE SEQUENCE</scope>
    <source>
        <strain evidence="12">ChiBcec6-7307</strain>
    </source>
</reference>
<dbReference type="EC" id="3.4.23.36" evidence="9"/>
<evidence type="ECO:0000313" key="13">
    <source>
        <dbReference type="Proteomes" id="UP000886889"/>
    </source>
</evidence>
<dbReference type="NCBIfam" id="TIGR00077">
    <property type="entry name" value="lspA"/>
    <property type="match status" value="1"/>
</dbReference>
<comment type="pathway">
    <text evidence="9">Protein modification; lipoprotein biosynthesis (signal peptide cleavage).</text>
</comment>
<comment type="function">
    <text evidence="9 10">This protein specifically catalyzes the removal of signal peptides from prolipoproteins.</text>
</comment>
<evidence type="ECO:0000256" key="3">
    <source>
        <dbReference type="ARBA" id="ARBA00022670"/>
    </source>
</evidence>
<dbReference type="PANTHER" id="PTHR33695">
    <property type="entry name" value="LIPOPROTEIN SIGNAL PEPTIDASE"/>
    <property type="match status" value="1"/>
</dbReference>
<proteinExistence type="inferred from homology"/>
<dbReference type="Pfam" id="PF01252">
    <property type="entry name" value="Peptidase_A8"/>
    <property type="match status" value="1"/>
</dbReference>
<dbReference type="GO" id="GO:0006508">
    <property type="term" value="P:proteolysis"/>
    <property type="evidence" value="ECO:0007669"/>
    <property type="project" value="UniProtKB-KW"/>
</dbReference>
<comment type="subcellular location">
    <subcellularLocation>
        <location evidence="9">Cell membrane</location>
        <topology evidence="9">Multi-pass membrane protein</topology>
    </subcellularLocation>
</comment>
<evidence type="ECO:0000256" key="2">
    <source>
        <dbReference type="ARBA" id="ARBA00022475"/>
    </source>
</evidence>
<dbReference type="GO" id="GO:0005886">
    <property type="term" value="C:plasma membrane"/>
    <property type="evidence" value="ECO:0007669"/>
    <property type="project" value="UniProtKB-SubCell"/>
</dbReference>
<comment type="similarity">
    <text evidence="1 9 11">Belongs to the peptidase A8 family.</text>
</comment>
<accession>A0A9D1T7K2</accession>
<evidence type="ECO:0000256" key="9">
    <source>
        <dbReference type="HAMAP-Rule" id="MF_00161"/>
    </source>
</evidence>
<feature type="active site" evidence="9">
    <location>
        <position position="120"/>
    </location>
</feature>
<evidence type="ECO:0000256" key="5">
    <source>
        <dbReference type="ARBA" id="ARBA00022750"/>
    </source>
</evidence>
<keyword evidence="4 9" id="KW-0812">Transmembrane</keyword>
<keyword evidence="5 9" id="KW-0064">Aspartyl protease</keyword>
<dbReference type="GO" id="GO:0004190">
    <property type="term" value="F:aspartic-type endopeptidase activity"/>
    <property type="evidence" value="ECO:0007669"/>
    <property type="project" value="UniProtKB-UniRule"/>
</dbReference>
<evidence type="ECO:0000313" key="12">
    <source>
        <dbReference type="EMBL" id="HIV22809.1"/>
    </source>
</evidence>
<comment type="caution">
    <text evidence="12">The sequence shown here is derived from an EMBL/GenBank/DDBJ whole genome shotgun (WGS) entry which is preliminary data.</text>
</comment>
<keyword evidence="3 9" id="KW-0645">Protease</keyword>
<dbReference type="PRINTS" id="PR00781">
    <property type="entry name" value="LIPOSIGPTASE"/>
</dbReference>
<keyword evidence="7 9" id="KW-1133">Transmembrane helix</keyword>
<evidence type="ECO:0000256" key="6">
    <source>
        <dbReference type="ARBA" id="ARBA00022801"/>
    </source>
</evidence>
<keyword evidence="6 9" id="KW-0378">Hydrolase</keyword>
<dbReference type="AlphaFoldDB" id="A0A9D1T7K2"/>
<evidence type="ECO:0000256" key="7">
    <source>
        <dbReference type="ARBA" id="ARBA00022989"/>
    </source>
</evidence>
<comment type="caution">
    <text evidence="9">Lacks conserved residue(s) required for the propagation of feature annotation.</text>
</comment>
<keyword evidence="2 9" id="KW-1003">Cell membrane</keyword>
<evidence type="ECO:0000256" key="8">
    <source>
        <dbReference type="ARBA" id="ARBA00023136"/>
    </source>
</evidence>
<dbReference type="Proteomes" id="UP000886889">
    <property type="component" value="Unassembled WGS sequence"/>
</dbReference>
<protein>
    <recommendedName>
        <fullName evidence="9">Lipoprotein signal peptidase</fullName>
        <ecNumber evidence="9">3.4.23.36</ecNumber>
    </recommendedName>
    <alternativeName>
        <fullName evidence="9">Prolipoprotein signal peptidase</fullName>
    </alternativeName>
    <alternativeName>
        <fullName evidence="9">Signal peptidase II</fullName>
        <shortName evidence="9">SPase II</shortName>
    </alternativeName>
</protein>
<evidence type="ECO:0000256" key="4">
    <source>
        <dbReference type="ARBA" id="ARBA00022692"/>
    </source>
</evidence>
<dbReference type="EMBL" id="DVOS01000029">
    <property type="protein sequence ID" value="HIV22809.1"/>
    <property type="molecule type" value="Genomic_DNA"/>
</dbReference>
<dbReference type="PROSITE" id="PS00855">
    <property type="entry name" value="SPASE_II"/>
    <property type="match status" value="1"/>
</dbReference>
<keyword evidence="8 9" id="KW-0472">Membrane</keyword>
<feature type="transmembrane region" description="Helical" evidence="9">
    <location>
        <begin position="65"/>
        <end position="85"/>
    </location>
</feature>
<dbReference type="InterPro" id="IPR001872">
    <property type="entry name" value="Peptidase_A8"/>
</dbReference>
<evidence type="ECO:0000256" key="11">
    <source>
        <dbReference type="RuleBase" id="RU004181"/>
    </source>
</evidence>
<dbReference type="PANTHER" id="PTHR33695:SF1">
    <property type="entry name" value="LIPOPROTEIN SIGNAL PEPTIDASE"/>
    <property type="match status" value="1"/>
</dbReference>
<reference evidence="12" key="2">
    <citation type="journal article" date="2021" name="PeerJ">
        <title>Extensive microbial diversity within the chicken gut microbiome revealed by metagenomics and culture.</title>
        <authorList>
            <person name="Gilroy R."/>
            <person name="Ravi A."/>
            <person name="Getino M."/>
            <person name="Pursley I."/>
            <person name="Horton D.L."/>
            <person name="Alikhan N.F."/>
            <person name="Baker D."/>
            <person name="Gharbi K."/>
            <person name="Hall N."/>
            <person name="Watson M."/>
            <person name="Adriaenssens E.M."/>
            <person name="Foster-Nyarko E."/>
            <person name="Jarju S."/>
            <person name="Secka A."/>
            <person name="Antonio M."/>
            <person name="Oren A."/>
            <person name="Chaudhuri R.R."/>
            <person name="La Ragione R."/>
            <person name="Hildebrand F."/>
            <person name="Pallen M.J."/>
        </authorList>
    </citation>
    <scope>NUCLEOTIDE SEQUENCE</scope>
    <source>
        <strain evidence="12">ChiBcec6-7307</strain>
    </source>
</reference>
<name>A0A9D1T7K2_9FIRM</name>
<feature type="active site" evidence="9">
    <location>
        <position position="136"/>
    </location>
</feature>
<evidence type="ECO:0000256" key="1">
    <source>
        <dbReference type="ARBA" id="ARBA00006139"/>
    </source>
</evidence>
<comment type="catalytic activity">
    <reaction evidence="9 10">
        <text>Release of signal peptides from bacterial membrane prolipoproteins. Hydrolyzes -Xaa-Yaa-Zaa-|-(S,diacylglyceryl)Cys-, in which Xaa is hydrophobic (preferably Leu), and Yaa (Ala or Ser) and Zaa (Gly or Ala) have small, neutral side chains.</text>
        <dbReference type="EC" id="3.4.23.36"/>
    </reaction>
</comment>
<evidence type="ECO:0000256" key="10">
    <source>
        <dbReference type="RuleBase" id="RU000594"/>
    </source>
</evidence>
<feature type="transmembrane region" description="Helical" evidence="9">
    <location>
        <begin position="130"/>
        <end position="154"/>
    </location>
</feature>